<accession>A0A8S4QT00</accession>
<feature type="compositionally biased region" description="Basic and acidic residues" evidence="1">
    <location>
        <begin position="8"/>
        <end position="29"/>
    </location>
</feature>
<organism evidence="2 3">
    <name type="scientific">Pararge aegeria aegeria</name>
    <dbReference type="NCBI Taxonomy" id="348720"/>
    <lineage>
        <taxon>Eukaryota</taxon>
        <taxon>Metazoa</taxon>
        <taxon>Ecdysozoa</taxon>
        <taxon>Arthropoda</taxon>
        <taxon>Hexapoda</taxon>
        <taxon>Insecta</taxon>
        <taxon>Pterygota</taxon>
        <taxon>Neoptera</taxon>
        <taxon>Endopterygota</taxon>
        <taxon>Lepidoptera</taxon>
        <taxon>Glossata</taxon>
        <taxon>Ditrysia</taxon>
        <taxon>Papilionoidea</taxon>
        <taxon>Nymphalidae</taxon>
        <taxon>Satyrinae</taxon>
        <taxon>Satyrini</taxon>
        <taxon>Parargina</taxon>
        <taxon>Pararge</taxon>
    </lineage>
</organism>
<evidence type="ECO:0000256" key="1">
    <source>
        <dbReference type="SAM" id="MobiDB-lite"/>
    </source>
</evidence>
<evidence type="ECO:0000313" key="2">
    <source>
        <dbReference type="EMBL" id="CAH2216166.1"/>
    </source>
</evidence>
<feature type="compositionally biased region" description="Basic and acidic residues" evidence="1">
    <location>
        <begin position="53"/>
        <end position="62"/>
    </location>
</feature>
<dbReference type="Proteomes" id="UP000838756">
    <property type="component" value="Unassembled WGS sequence"/>
</dbReference>
<dbReference type="OrthoDB" id="7443593at2759"/>
<protein>
    <submittedName>
        <fullName evidence="2">Jg25577 protein</fullName>
    </submittedName>
</protein>
<name>A0A8S4QT00_9NEOP</name>
<gene>
    <name evidence="2" type="primary">jg25577</name>
    <name evidence="2" type="ORF">PAEG_LOCUS4224</name>
</gene>
<feature type="region of interest" description="Disordered" evidence="1">
    <location>
        <begin position="1"/>
        <end position="96"/>
    </location>
</feature>
<comment type="caution">
    <text evidence="2">The sequence shown here is derived from an EMBL/GenBank/DDBJ whole genome shotgun (WGS) entry which is preliminary data.</text>
</comment>
<dbReference type="AlphaFoldDB" id="A0A8S4QT00"/>
<evidence type="ECO:0000313" key="3">
    <source>
        <dbReference type="Proteomes" id="UP000838756"/>
    </source>
</evidence>
<sequence>MESLAQGDHFEGKEAAPQEKRNVENRDDGVQLSSGVVSSTQDDLVPVSSNKRPYVEDSHEAEPAEDECTKRKKRKENEDRELMAKPAPVARSGTGR</sequence>
<feature type="non-terminal residue" evidence="2">
    <location>
        <position position="1"/>
    </location>
</feature>
<reference evidence="2" key="1">
    <citation type="submission" date="2022-03" db="EMBL/GenBank/DDBJ databases">
        <authorList>
            <person name="Lindestad O."/>
        </authorList>
    </citation>
    <scope>NUCLEOTIDE SEQUENCE</scope>
</reference>
<dbReference type="EMBL" id="CAKXAJ010014280">
    <property type="protein sequence ID" value="CAH2216166.1"/>
    <property type="molecule type" value="Genomic_DNA"/>
</dbReference>
<keyword evidence="3" id="KW-1185">Reference proteome</keyword>
<proteinExistence type="predicted"/>
<feature type="compositionally biased region" description="Polar residues" evidence="1">
    <location>
        <begin position="31"/>
        <end position="51"/>
    </location>
</feature>